<keyword evidence="3" id="KW-0812">Transmembrane</keyword>
<dbReference type="PANTHER" id="PTHR22550">
    <property type="entry name" value="SPORE GERMINATION PROTEIN"/>
    <property type="match status" value="1"/>
</dbReference>
<name>Q899A1_CLOTE</name>
<keyword evidence="2 3" id="KW-0472">Membrane</keyword>
<dbReference type="EMBL" id="AE015927">
    <property type="protein sequence ID" value="AAO34928.1"/>
    <property type="molecule type" value="Genomic_DNA"/>
</dbReference>
<organism evidence="4 5">
    <name type="scientific">Clostridium tetani (strain Massachusetts / E88)</name>
    <dbReference type="NCBI Taxonomy" id="212717"/>
    <lineage>
        <taxon>Bacteria</taxon>
        <taxon>Bacillati</taxon>
        <taxon>Bacillota</taxon>
        <taxon>Clostridia</taxon>
        <taxon>Eubacteriales</taxon>
        <taxon>Clostridiaceae</taxon>
        <taxon>Clostridium</taxon>
    </lineage>
</organism>
<protein>
    <submittedName>
        <fullName evidence="4">Spore germination protein B1</fullName>
    </submittedName>
</protein>
<proteinExistence type="inferred from homology"/>
<dbReference type="AlphaFoldDB" id="Q899A1"/>
<evidence type="ECO:0000256" key="3">
    <source>
        <dbReference type="SAM" id="Phobius"/>
    </source>
</evidence>
<feature type="transmembrane region" description="Helical" evidence="3">
    <location>
        <begin position="369"/>
        <end position="397"/>
    </location>
</feature>
<evidence type="ECO:0000256" key="1">
    <source>
        <dbReference type="ARBA" id="ARBA00005278"/>
    </source>
</evidence>
<evidence type="ECO:0000313" key="5">
    <source>
        <dbReference type="Proteomes" id="UP000001412"/>
    </source>
</evidence>
<reference evidence="4 5" key="1">
    <citation type="journal article" date="2003" name="Proc. Natl. Acad. Sci. U.S.A.">
        <title>The genome sequence of Clostridium tetani, the causative agent of tetanus disease.</title>
        <authorList>
            <person name="Brueggemann H."/>
            <person name="Baumer S."/>
            <person name="Fricke W.F."/>
            <person name="Wiezer A."/>
            <person name="Liesegang H."/>
            <person name="Decker I."/>
            <person name="Herzberg C."/>
            <person name="Martinez-Arias R."/>
            <person name="Merkl R."/>
            <person name="Henne A."/>
            <person name="Gottschalk G."/>
        </authorList>
    </citation>
    <scope>NUCLEOTIDE SEQUENCE [LARGE SCALE GENOMIC DNA]</scope>
    <source>
        <strain evidence="5">Massachusetts / E88</strain>
    </source>
</reference>
<dbReference type="HOGENOM" id="CLU_021639_4_1_9"/>
<dbReference type="GO" id="GO:0016020">
    <property type="term" value="C:membrane"/>
    <property type="evidence" value="ECO:0007669"/>
    <property type="project" value="InterPro"/>
</dbReference>
<dbReference type="PANTHER" id="PTHR22550:SF5">
    <property type="entry name" value="LEUCINE ZIPPER PROTEIN 4"/>
    <property type="match status" value="1"/>
</dbReference>
<comment type="similarity">
    <text evidence="1">Belongs to the GerABKA family.</text>
</comment>
<dbReference type="InterPro" id="IPR050768">
    <property type="entry name" value="UPF0353/GerABKA_families"/>
</dbReference>
<dbReference type="PIRSF" id="PIRSF005690">
    <property type="entry name" value="GerBA"/>
    <property type="match status" value="1"/>
</dbReference>
<dbReference type="KEGG" id="ctc:CTC_00285"/>
<sequence>MVMGINIKDEISKDLEENLKYLKEIFKDNSDMIFREFYMGEVKSLIVYIDGMADKNLLNDFVLENLMDRDRSLKEEDFNKETLKNKFLTVSDLNEIDSLKKGIDSMLSGDTLMLVNGLDIAYVLSTRFWPTRGVTEPSGETVLRGSRDGFTETIRFNTALVRRRIKDTGFKIVPKQLGTRSKTDIAVMYIDDIANEDIVDEVFKRLDKIDIDAVLDSGYVEQLIEDNEWSIFPQTQSTERPDVVAASLYEGRVSILVDNSPFAIVVPATLPALFQSPDDYYQRWIYGSILRLIRMVSIFLSVLLPSLYVATTSFHPSIIPTRLAYFIASSREGVPFPAFIEAIIMEISLALLMESVVRLPKAIGSTIGIVGGLIIGQAAVSAGIVSPIMIIIVSLTAITSFTTPNYEINSAFRIVRFALIILASIMGLYGIMIGLIILLVHMIKLKSFGLGYLLPIVNSSKGDFKDLYIRFPIKYFKRRPRYLKPKDKIRQK</sequence>
<feature type="transmembrane region" description="Helical" evidence="3">
    <location>
        <begin position="334"/>
        <end position="357"/>
    </location>
</feature>
<feature type="transmembrane region" description="Helical" evidence="3">
    <location>
        <begin position="292"/>
        <end position="314"/>
    </location>
</feature>
<dbReference type="STRING" id="212717.CTC_00285"/>
<evidence type="ECO:0000256" key="2">
    <source>
        <dbReference type="ARBA" id="ARBA00023136"/>
    </source>
</evidence>
<keyword evidence="3" id="KW-1133">Transmembrane helix</keyword>
<accession>Q899A1</accession>
<evidence type="ECO:0000313" key="4">
    <source>
        <dbReference type="EMBL" id="AAO34928.1"/>
    </source>
</evidence>
<dbReference type="Proteomes" id="UP000001412">
    <property type="component" value="Chromosome"/>
</dbReference>
<dbReference type="Pfam" id="PF03323">
    <property type="entry name" value="GerA"/>
    <property type="match status" value="1"/>
</dbReference>
<feature type="transmembrane region" description="Helical" evidence="3">
    <location>
        <begin position="417"/>
        <end position="440"/>
    </location>
</feature>
<dbReference type="InterPro" id="IPR004995">
    <property type="entry name" value="Spore_Ger"/>
</dbReference>
<keyword evidence="5" id="KW-1185">Reference proteome</keyword>
<dbReference type="GO" id="GO:0009847">
    <property type="term" value="P:spore germination"/>
    <property type="evidence" value="ECO:0007669"/>
    <property type="project" value="InterPro"/>
</dbReference>
<gene>
    <name evidence="4" type="ordered locus">CTC_00285</name>
</gene>